<reference evidence="1 2" key="1">
    <citation type="journal article" date="2008" name="Nature">
        <title>The genome of Laccaria bicolor provides insights into mycorrhizal symbiosis.</title>
        <authorList>
            <person name="Martin F."/>
            <person name="Aerts A."/>
            <person name="Ahren D."/>
            <person name="Brun A."/>
            <person name="Danchin E.G.J."/>
            <person name="Duchaussoy F."/>
            <person name="Gibon J."/>
            <person name="Kohler A."/>
            <person name="Lindquist E."/>
            <person name="Pereda V."/>
            <person name="Salamov A."/>
            <person name="Shapiro H.J."/>
            <person name="Wuyts J."/>
            <person name="Blaudez D."/>
            <person name="Buee M."/>
            <person name="Brokstein P."/>
            <person name="Canbaeck B."/>
            <person name="Cohen D."/>
            <person name="Courty P.E."/>
            <person name="Coutinho P.M."/>
            <person name="Delaruelle C."/>
            <person name="Detter J.C."/>
            <person name="Deveau A."/>
            <person name="DiFazio S."/>
            <person name="Duplessis S."/>
            <person name="Fraissinet-Tachet L."/>
            <person name="Lucic E."/>
            <person name="Frey-Klett P."/>
            <person name="Fourrey C."/>
            <person name="Feussner I."/>
            <person name="Gay G."/>
            <person name="Grimwood J."/>
            <person name="Hoegger P.J."/>
            <person name="Jain P."/>
            <person name="Kilaru S."/>
            <person name="Labbe J."/>
            <person name="Lin Y.C."/>
            <person name="Legue V."/>
            <person name="Le Tacon F."/>
            <person name="Marmeisse R."/>
            <person name="Melayah D."/>
            <person name="Montanini B."/>
            <person name="Muratet M."/>
            <person name="Nehls U."/>
            <person name="Niculita-Hirzel H."/>
            <person name="Oudot-Le Secq M.P."/>
            <person name="Peter M."/>
            <person name="Quesneville H."/>
            <person name="Rajashekar B."/>
            <person name="Reich M."/>
            <person name="Rouhier N."/>
            <person name="Schmutz J."/>
            <person name="Yin T."/>
            <person name="Chalot M."/>
            <person name="Henrissat B."/>
            <person name="Kuees U."/>
            <person name="Lucas S."/>
            <person name="Van de Peer Y."/>
            <person name="Podila G.K."/>
            <person name="Polle A."/>
            <person name="Pukkila P.J."/>
            <person name="Richardson P.M."/>
            <person name="Rouze P."/>
            <person name="Sanders I.R."/>
            <person name="Stajich J.E."/>
            <person name="Tunlid A."/>
            <person name="Tuskan G."/>
            <person name="Grigoriev I.V."/>
        </authorList>
    </citation>
    <scope>NUCLEOTIDE SEQUENCE [LARGE SCALE GENOMIC DNA]</scope>
    <source>
        <strain evidence="2">S238N-H82 / ATCC MYA-4686</strain>
    </source>
</reference>
<organism evidence="2">
    <name type="scientific">Laccaria bicolor (strain S238N-H82 / ATCC MYA-4686)</name>
    <name type="common">Bicoloured deceiver</name>
    <name type="synonym">Laccaria laccata var. bicolor</name>
    <dbReference type="NCBI Taxonomy" id="486041"/>
    <lineage>
        <taxon>Eukaryota</taxon>
        <taxon>Fungi</taxon>
        <taxon>Dikarya</taxon>
        <taxon>Basidiomycota</taxon>
        <taxon>Agaricomycotina</taxon>
        <taxon>Agaricomycetes</taxon>
        <taxon>Agaricomycetidae</taxon>
        <taxon>Agaricales</taxon>
        <taxon>Agaricineae</taxon>
        <taxon>Hydnangiaceae</taxon>
        <taxon>Laccaria</taxon>
    </lineage>
</organism>
<evidence type="ECO:0000313" key="2">
    <source>
        <dbReference type="Proteomes" id="UP000001194"/>
    </source>
</evidence>
<proteinExistence type="predicted"/>
<dbReference type="RefSeq" id="XP_001885919.1">
    <property type="nucleotide sequence ID" value="XM_001885884.1"/>
</dbReference>
<dbReference type="OrthoDB" id="3025094at2759"/>
<protein>
    <submittedName>
        <fullName evidence="1">Predicted protein</fullName>
    </submittedName>
</protein>
<dbReference type="HOGENOM" id="CLU_1030835_0_0_1"/>
<dbReference type="Proteomes" id="UP000001194">
    <property type="component" value="Unassembled WGS sequence"/>
</dbReference>
<dbReference type="AlphaFoldDB" id="B0DPJ8"/>
<name>B0DPJ8_LACBS</name>
<gene>
    <name evidence="1" type="ORF">LACBIDRAFT_331464</name>
</gene>
<dbReference type="EMBL" id="DS547124">
    <property type="protein sequence ID" value="EDR03463.1"/>
    <property type="molecule type" value="Genomic_DNA"/>
</dbReference>
<sequence>MSTNARKGTRLVTFQLACYSFEHMFRRVLPLWHLSGQLASSYSLRLRLNLADSISVVIFDRVSARRFRYPIRPRIVLRPKSQGPGPFPRSARFLLPCFTQALSVETSRQLPIQPPFGVSCTLEPTLPFERFASFDPTLYNTPACPAFLALSHSRFQMTIPTMHSPQNASPAPNYEALRLRLLTLLSIYDLIPYSISHPPGREEPLDITSVIDAPSLQRCLASLVQQGVLTSEESQAFARAYRCTGQDSTARSNLSGHTTQQQRLPGFVGY</sequence>
<dbReference type="GeneID" id="6081568"/>
<keyword evidence="2" id="KW-1185">Reference proteome</keyword>
<dbReference type="InParanoid" id="B0DPJ8"/>
<accession>B0DPJ8</accession>
<evidence type="ECO:0000313" key="1">
    <source>
        <dbReference type="EMBL" id="EDR03463.1"/>
    </source>
</evidence>
<dbReference type="KEGG" id="lbc:LACBIDRAFT_331464"/>